<evidence type="ECO:0000313" key="2">
    <source>
        <dbReference type="Proteomes" id="UP000235564"/>
    </source>
</evidence>
<comment type="caution">
    <text evidence="1">The sequence shown here is derived from an EMBL/GenBank/DDBJ whole genome shotgun (WGS) entry which is preliminary data.</text>
</comment>
<gene>
    <name evidence="1" type="ORF">CJ231_10260</name>
</gene>
<protein>
    <submittedName>
        <fullName evidence="1">RpiR family transcriptional regulator</fullName>
    </submittedName>
</protein>
<evidence type="ECO:0000313" key="1">
    <source>
        <dbReference type="EMBL" id="PMC23334.1"/>
    </source>
</evidence>
<organism evidence="1 2">
    <name type="scientific">Hoylesella buccalis</name>
    <dbReference type="NCBI Taxonomy" id="28127"/>
    <lineage>
        <taxon>Bacteria</taxon>
        <taxon>Pseudomonadati</taxon>
        <taxon>Bacteroidota</taxon>
        <taxon>Bacteroidia</taxon>
        <taxon>Bacteroidales</taxon>
        <taxon>Prevotellaceae</taxon>
        <taxon>Hoylesella</taxon>
    </lineage>
</organism>
<dbReference type="AlphaFoldDB" id="A0A2N6QP59"/>
<reference evidence="1 2" key="1">
    <citation type="submission" date="2017-09" db="EMBL/GenBank/DDBJ databases">
        <title>Bacterial strain isolated from the female urinary microbiota.</title>
        <authorList>
            <person name="Thomas-White K."/>
            <person name="Kumar N."/>
            <person name="Forster S."/>
            <person name="Putonti C."/>
            <person name="Lawley T."/>
            <person name="Wolfe A.J."/>
        </authorList>
    </citation>
    <scope>NUCLEOTIDE SEQUENCE [LARGE SCALE GENOMIC DNA]</scope>
    <source>
        <strain evidence="1 2">UMB0536</strain>
    </source>
</reference>
<dbReference type="OrthoDB" id="1070667at2"/>
<dbReference type="RefSeq" id="WP_102697876.1">
    <property type="nucleotide sequence ID" value="NZ_PNGJ01000009.1"/>
</dbReference>
<name>A0A2N6QP59_9BACT</name>
<dbReference type="EMBL" id="PNGJ01000009">
    <property type="protein sequence ID" value="PMC23334.1"/>
    <property type="molecule type" value="Genomic_DNA"/>
</dbReference>
<sequence length="197" mass="22540">MERNKYSKIILSEAEQQWMRDNFCNTKNVEVAEHLGISSRTVVRIARDMGLVKHPDFTKAMQRNASEHAARVNRANGGNAGAKNLLIYGKAYQFKKGERQKDKMSAEAFDAMHRHIGEQRKKTFKAEKRRVIFGLEQKTKLRVVQAPKEKICLRNGLRKKGYEIARASNEAFITAATHRSEVMERRAISMGISFTSI</sequence>
<proteinExistence type="predicted"/>
<dbReference type="Proteomes" id="UP000235564">
    <property type="component" value="Unassembled WGS sequence"/>
</dbReference>
<accession>A0A2N6QP59</accession>